<dbReference type="Pfam" id="PF01968">
    <property type="entry name" value="Hydantoinase_A"/>
    <property type="match status" value="1"/>
</dbReference>
<proteinExistence type="predicted"/>
<feature type="domain" description="Hydantoinase A/oxoprolinase" evidence="1">
    <location>
        <begin position="196"/>
        <end position="263"/>
    </location>
</feature>
<dbReference type="InterPro" id="IPR002821">
    <property type="entry name" value="Hydantoinase_A"/>
</dbReference>
<dbReference type="PANTHER" id="PTHR11365:SF23">
    <property type="entry name" value="HYPOTHETICAL 5-OXOPROLINASE (EUROFUNG)-RELATED"/>
    <property type="match status" value="1"/>
</dbReference>
<reference evidence="2" key="1">
    <citation type="submission" date="2022-01" db="EMBL/GenBank/DDBJ databases">
        <title>PSI-footprinting approach for the identification of protein synthesis inhibitor producers.</title>
        <authorList>
            <person name="Handel F."/>
            <person name="Kulik A."/>
            <person name="Wex K.W."/>
            <person name="Berscheid A."/>
            <person name="Saur J.S."/>
            <person name="Winkler A."/>
            <person name="Wibberg D."/>
            <person name="Kalinowski J."/>
            <person name="Broetz-Oesterhelt H."/>
            <person name="Mast Y."/>
        </authorList>
    </citation>
    <scope>NUCLEOTIDE SEQUENCE</scope>
    <source>
        <strain evidence="2">KNN 49.3e</strain>
    </source>
</reference>
<dbReference type="EMBL" id="CP091196">
    <property type="protein sequence ID" value="UQS25159.1"/>
    <property type="molecule type" value="Genomic_DNA"/>
</dbReference>
<keyword evidence="3" id="KW-1185">Reference proteome</keyword>
<dbReference type="InterPro" id="IPR045079">
    <property type="entry name" value="Oxoprolinase-like"/>
</dbReference>
<sequence length="453" mass="46022">MTTGPVRVAVALGNQRTEAAAVTPDGHPVAAVETAATGSAAADVDAALARLLAAGPVRPGAVAAVVVAGNWAATGLHRLGELSPVLAVRLAASPRSAFPPLAGWPEALRTAVSAGEVIVSGGRTVDGSAPEPLDRTGLRDALAHAGATAAAVSVTGTFSGVSDADERAAERIIETALPGLPVVLSHHFGVLGLLERENTAVLNAALTGVGRRVTDAVAAASRERGVHAPCFVVRTDGTLMLAEHAARFPLLTHAGCDAAWLRGGALLTGVAEAFVCRVTRGGVAVGVVRAGRPRLTPGRRMIAGVPTTVAVPQVVTARAATGSRFLRAIEPMRDRGAPDQLVVVGPPDDLPAGLPGFDDVLRPRQGEFAAALGAALAPVGATAEAILPRGTPAGERRATLTRRAVERAVGHGADPDAISVVEVSELPLPYLPDSPVRVRARVEGPPQLRVRPS</sequence>
<dbReference type="Proteomes" id="UP000830158">
    <property type="component" value="Chromosome"/>
</dbReference>
<dbReference type="PANTHER" id="PTHR11365">
    <property type="entry name" value="5-OXOPROLINASE RELATED"/>
    <property type="match status" value="1"/>
</dbReference>
<organism evidence="2 3">
    <name type="scientific">Amycolatopsis thermalba</name>
    <dbReference type="NCBI Taxonomy" id="944492"/>
    <lineage>
        <taxon>Bacteria</taxon>
        <taxon>Bacillati</taxon>
        <taxon>Actinomycetota</taxon>
        <taxon>Actinomycetes</taxon>
        <taxon>Pseudonocardiales</taxon>
        <taxon>Pseudonocardiaceae</taxon>
        <taxon>Amycolatopsis</taxon>
    </lineage>
</organism>
<evidence type="ECO:0000313" key="2">
    <source>
        <dbReference type="EMBL" id="UQS25159.1"/>
    </source>
</evidence>
<name>A0ABY4NYJ5_9PSEU</name>
<protein>
    <recommendedName>
        <fullName evidence="1">Hydantoinase A/oxoprolinase domain-containing protein</fullName>
    </recommendedName>
</protein>
<evidence type="ECO:0000313" key="3">
    <source>
        <dbReference type="Proteomes" id="UP000830158"/>
    </source>
</evidence>
<gene>
    <name evidence="2" type="ORF">L1857_21245</name>
</gene>
<dbReference type="RefSeq" id="WP_249466029.1">
    <property type="nucleotide sequence ID" value="NZ_CP091196.1"/>
</dbReference>
<evidence type="ECO:0000259" key="1">
    <source>
        <dbReference type="Pfam" id="PF01968"/>
    </source>
</evidence>
<accession>A0ABY4NYJ5</accession>